<dbReference type="InterPro" id="IPR036388">
    <property type="entry name" value="WH-like_DNA-bd_sf"/>
</dbReference>
<dbReference type="PANTHER" id="PTHR33221:SF5">
    <property type="entry name" value="HTH-TYPE TRANSCRIPTIONAL REGULATOR ISCR"/>
    <property type="match status" value="1"/>
</dbReference>
<dbReference type="InterPro" id="IPR030489">
    <property type="entry name" value="TR_Rrf2-type_CS"/>
</dbReference>
<evidence type="ECO:0000313" key="3">
    <source>
        <dbReference type="Proteomes" id="UP000823849"/>
    </source>
</evidence>
<dbReference type="PROSITE" id="PS51197">
    <property type="entry name" value="HTH_RRF2_2"/>
    <property type="match status" value="1"/>
</dbReference>
<sequence>MKISTKGRYALRMMVDIAQQGRECPVALREIAQRQGISVKYLEQIAAVLTRAGYLKSVRGAQGGYILTREPKEYTAGEILRLTEGNLAPVECLEAEKNLCPRAEHCTTLRLWEELNQAVRQVVDGRTLEDLADEKRM</sequence>
<comment type="caution">
    <text evidence="2">The sequence shown here is derived from an EMBL/GenBank/DDBJ whole genome shotgun (WGS) entry which is preliminary data.</text>
</comment>
<dbReference type="InterPro" id="IPR036390">
    <property type="entry name" value="WH_DNA-bd_sf"/>
</dbReference>
<dbReference type="Gene3D" id="1.10.10.10">
    <property type="entry name" value="Winged helix-like DNA-binding domain superfamily/Winged helix DNA-binding domain"/>
    <property type="match status" value="1"/>
</dbReference>
<evidence type="ECO:0000256" key="1">
    <source>
        <dbReference type="ARBA" id="ARBA00023125"/>
    </source>
</evidence>
<dbReference type="SUPFAM" id="SSF46785">
    <property type="entry name" value="Winged helix' DNA-binding domain"/>
    <property type="match status" value="1"/>
</dbReference>
<name>A0A9D2SMP1_9FIRM</name>
<dbReference type="NCBIfam" id="TIGR00738">
    <property type="entry name" value="rrf2_super"/>
    <property type="match status" value="1"/>
</dbReference>
<dbReference type="Proteomes" id="UP000823849">
    <property type="component" value="Unassembled WGS sequence"/>
</dbReference>
<reference evidence="2" key="1">
    <citation type="journal article" date="2021" name="PeerJ">
        <title>Extensive microbial diversity within the chicken gut microbiome revealed by metagenomics and culture.</title>
        <authorList>
            <person name="Gilroy R."/>
            <person name="Ravi A."/>
            <person name="Getino M."/>
            <person name="Pursley I."/>
            <person name="Horton D.L."/>
            <person name="Alikhan N.F."/>
            <person name="Baker D."/>
            <person name="Gharbi K."/>
            <person name="Hall N."/>
            <person name="Watson M."/>
            <person name="Adriaenssens E.M."/>
            <person name="Foster-Nyarko E."/>
            <person name="Jarju S."/>
            <person name="Secka A."/>
            <person name="Antonio M."/>
            <person name="Oren A."/>
            <person name="Chaudhuri R.R."/>
            <person name="La Ragione R."/>
            <person name="Hildebrand F."/>
            <person name="Pallen M.J."/>
        </authorList>
    </citation>
    <scope>NUCLEOTIDE SEQUENCE</scope>
    <source>
        <strain evidence="2">CHK185-5351</strain>
    </source>
</reference>
<dbReference type="PROSITE" id="PS01332">
    <property type="entry name" value="HTH_RRF2_1"/>
    <property type="match status" value="1"/>
</dbReference>
<dbReference type="GO" id="GO:0003700">
    <property type="term" value="F:DNA-binding transcription factor activity"/>
    <property type="evidence" value="ECO:0007669"/>
    <property type="project" value="TreeGrafter"/>
</dbReference>
<protein>
    <submittedName>
        <fullName evidence="2">RrF2 family transcriptional regulator</fullName>
    </submittedName>
</protein>
<dbReference type="PANTHER" id="PTHR33221">
    <property type="entry name" value="WINGED HELIX-TURN-HELIX TRANSCRIPTIONAL REGULATOR, RRF2 FAMILY"/>
    <property type="match status" value="1"/>
</dbReference>
<reference evidence="2" key="2">
    <citation type="submission" date="2021-04" db="EMBL/GenBank/DDBJ databases">
        <authorList>
            <person name="Gilroy R."/>
        </authorList>
    </citation>
    <scope>NUCLEOTIDE SEQUENCE</scope>
    <source>
        <strain evidence="2">CHK185-5351</strain>
    </source>
</reference>
<proteinExistence type="predicted"/>
<dbReference type="Pfam" id="PF02082">
    <property type="entry name" value="Rrf2"/>
    <property type="match status" value="1"/>
</dbReference>
<accession>A0A9D2SMP1</accession>
<evidence type="ECO:0000313" key="2">
    <source>
        <dbReference type="EMBL" id="HJC15775.1"/>
    </source>
</evidence>
<dbReference type="GO" id="GO:0005829">
    <property type="term" value="C:cytosol"/>
    <property type="evidence" value="ECO:0007669"/>
    <property type="project" value="TreeGrafter"/>
</dbReference>
<dbReference type="GO" id="GO:0003677">
    <property type="term" value="F:DNA binding"/>
    <property type="evidence" value="ECO:0007669"/>
    <property type="project" value="UniProtKB-KW"/>
</dbReference>
<dbReference type="InterPro" id="IPR000944">
    <property type="entry name" value="Tscrpt_reg_Rrf2"/>
</dbReference>
<organism evidence="2 3">
    <name type="scientific">Candidatus Fusicatenibacter intestinigallinarum</name>
    <dbReference type="NCBI Taxonomy" id="2838598"/>
    <lineage>
        <taxon>Bacteria</taxon>
        <taxon>Bacillati</taxon>
        <taxon>Bacillota</taxon>
        <taxon>Clostridia</taxon>
        <taxon>Lachnospirales</taxon>
        <taxon>Lachnospiraceae</taxon>
        <taxon>Fusicatenibacter</taxon>
    </lineage>
</organism>
<keyword evidence="1" id="KW-0238">DNA-binding</keyword>
<dbReference type="EMBL" id="DWWU01000034">
    <property type="protein sequence ID" value="HJC15775.1"/>
    <property type="molecule type" value="Genomic_DNA"/>
</dbReference>
<dbReference type="AlphaFoldDB" id="A0A9D2SMP1"/>
<gene>
    <name evidence="2" type="ORF">H9705_08120</name>
</gene>